<feature type="region of interest" description="Disordered" evidence="1">
    <location>
        <begin position="34"/>
        <end position="53"/>
    </location>
</feature>
<name>A0ABQ9HNV1_9NEOP</name>
<feature type="region of interest" description="Disordered" evidence="1">
    <location>
        <begin position="87"/>
        <end position="156"/>
    </location>
</feature>
<reference evidence="2 3" key="1">
    <citation type="submission" date="2023-02" db="EMBL/GenBank/DDBJ databases">
        <title>LHISI_Scaffold_Assembly.</title>
        <authorList>
            <person name="Stuart O.P."/>
            <person name="Cleave R."/>
            <person name="Magrath M.J.L."/>
            <person name="Mikheyev A.S."/>
        </authorList>
    </citation>
    <scope>NUCLEOTIDE SEQUENCE [LARGE SCALE GENOMIC DNA]</scope>
    <source>
        <strain evidence="2">Daus_M_001</strain>
        <tissue evidence="2">Leg muscle</tissue>
    </source>
</reference>
<proteinExistence type="predicted"/>
<organism evidence="2 3">
    <name type="scientific">Dryococelus australis</name>
    <dbReference type="NCBI Taxonomy" id="614101"/>
    <lineage>
        <taxon>Eukaryota</taxon>
        <taxon>Metazoa</taxon>
        <taxon>Ecdysozoa</taxon>
        <taxon>Arthropoda</taxon>
        <taxon>Hexapoda</taxon>
        <taxon>Insecta</taxon>
        <taxon>Pterygota</taxon>
        <taxon>Neoptera</taxon>
        <taxon>Polyneoptera</taxon>
        <taxon>Phasmatodea</taxon>
        <taxon>Verophasmatodea</taxon>
        <taxon>Anareolatae</taxon>
        <taxon>Phasmatidae</taxon>
        <taxon>Eurycanthinae</taxon>
        <taxon>Dryococelus</taxon>
    </lineage>
</organism>
<sequence>MRFEQPQLSMAYHPFLLQRPTDFSVSSLLTAAGGGAGGGAADGAGGDAGAPSSSSAAAAAAAAAAHHQYLAAAGCYPGTLLPKMAPPPPAAGAPLHDGGGRGAGGGGGGRPPPPPPSCHGATAACHPTRGRRRRRRPQSHARGQGAVGQVPQIGHRDGHHQVRQVLSHLRHLTLFPKYSCPSTCRRYRVHATAFTPCYAQVPPELRCWLCLVNDTTDAALLGSKRERVREREREQKNAAGRTNEREMFVGSRQGDGASVSDKGSDKRDVKHVYTEVDFAIGSQFIRHALDDSGPIADLQGNK</sequence>
<comment type="caution">
    <text evidence="2">The sequence shown here is derived from an EMBL/GenBank/DDBJ whole genome shotgun (WGS) entry which is preliminary data.</text>
</comment>
<keyword evidence="3" id="KW-1185">Reference proteome</keyword>
<evidence type="ECO:0000313" key="3">
    <source>
        <dbReference type="Proteomes" id="UP001159363"/>
    </source>
</evidence>
<evidence type="ECO:0000313" key="2">
    <source>
        <dbReference type="EMBL" id="KAJ8886051.1"/>
    </source>
</evidence>
<feature type="compositionally biased region" description="Gly residues" evidence="1">
    <location>
        <begin position="34"/>
        <end position="48"/>
    </location>
</feature>
<dbReference type="Proteomes" id="UP001159363">
    <property type="component" value="Chromosome X"/>
</dbReference>
<evidence type="ECO:0000256" key="1">
    <source>
        <dbReference type="SAM" id="MobiDB-lite"/>
    </source>
</evidence>
<feature type="compositionally biased region" description="Gly residues" evidence="1">
    <location>
        <begin position="100"/>
        <end position="109"/>
    </location>
</feature>
<feature type="compositionally biased region" description="Basic residues" evidence="1">
    <location>
        <begin position="128"/>
        <end position="139"/>
    </location>
</feature>
<protein>
    <submittedName>
        <fullName evidence="2">Uncharacterized protein</fullName>
    </submittedName>
</protein>
<dbReference type="EMBL" id="JARBHB010000004">
    <property type="protein sequence ID" value="KAJ8886051.1"/>
    <property type="molecule type" value="Genomic_DNA"/>
</dbReference>
<feature type="region of interest" description="Disordered" evidence="1">
    <location>
        <begin position="225"/>
        <end position="245"/>
    </location>
</feature>
<gene>
    <name evidence="2" type="ORF">PR048_012257</name>
</gene>
<accession>A0ABQ9HNV1</accession>